<accession>A0ACB8QHT1</accession>
<sequence>MSYRRSTNRTVLVREVFPPPEHERPIGTLPATSDAWDTGIKFHTYATAVVLRDYARLAVTYECLKTHVSDDWNQPGRDQGRFWRRLPYRLRTPPSDDSEASSTLSVPLQQQVPSPSPYASSSPIPVPQSPSQRRGSHSQHSRPLPAGLYAGAQPASAPSPNSSYVLDSPVHPHGTPQASLPRAHQGRRPSRDGSVLPGRRQSLDYGGGHAYGS</sequence>
<proteinExistence type="predicted"/>
<comment type="caution">
    <text evidence="1">The sequence shown here is derived from an EMBL/GenBank/DDBJ whole genome shotgun (WGS) entry which is preliminary data.</text>
</comment>
<name>A0ACB8QHT1_9AGAM</name>
<evidence type="ECO:0000313" key="1">
    <source>
        <dbReference type="EMBL" id="KAI0031359.1"/>
    </source>
</evidence>
<reference evidence="1" key="1">
    <citation type="submission" date="2021-02" db="EMBL/GenBank/DDBJ databases">
        <authorList>
            <consortium name="DOE Joint Genome Institute"/>
            <person name="Ahrendt S."/>
            <person name="Looney B.P."/>
            <person name="Miyauchi S."/>
            <person name="Morin E."/>
            <person name="Drula E."/>
            <person name="Courty P.E."/>
            <person name="Chicoki N."/>
            <person name="Fauchery L."/>
            <person name="Kohler A."/>
            <person name="Kuo A."/>
            <person name="Labutti K."/>
            <person name="Pangilinan J."/>
            <person name="Lipzen A."/>
            <person name="Riley R."/>
            <person name="Andreopoulos W."/>
            <person name="He G."/>
            <person name="Johnson J."/>
            <person name="Barry K.W."/>
            <person name="Grigoriev I.V."/>
            <person name="Nagy L."/>
            <person name="Hibbett D."/>
            <person name="Henrissat B."/>
            <person name="Matheny P.B."/>
            <person name="Labbe J."/>
            <person name="Martin F."/>
        </authorList>
    </citation>
    <scope>NUCLEOTIDE SEQUENCE</scope>
    <source>
        <strain evidence="1">EC-137</strain>
    </source>
</reference>
<keyword evidence="2" id="KW-1185">Reference proteome</keyword>
<evidence type="ECO:0000313" key="2">
    <source>
        <dbReference type="Proteomes" id="UP000814128"/>
    </source>
</evidence>
<gene>
    <name evidence="1" type="ORF">K488DRAFT_71475</name>
</gene>
<dbReference type="Proteomes" id="UP000814128">
    <property type="component" value="Unassembled WGS sequence"/>
</dbReference>
<reference evidence="1" key="2">
    <citation type="journal article" date="2022" name="New Phytol.">
        <title>Evolutionary transition to the ectomycorrhizal habit in the genomes of a hyperdiverse lineage of mushroom-forming fungi.</title>
        <authorList>
            <person name="Looney B."/>
            <person name="Miyauchi S."/>
            <person name="Morin E."/>
            <person name="Drula E."/>
            <person name="Courty P.E."/>
            <person name="Kohler A."/>
            <person name="Kuo A."/>
            <person name="LaButti K."/>
            <person name="Pangilinan J."/>
            <person name="Lipzen A."/>
            <person name="Riley R."/>
            <person name="Andreopoulos W."/>
            <person name="He G."/>
            <person name="Johnson J."/>
            <person name="Nolan M."/>
            <person name="Tritt A."/>
            <person name="Barry K.W."/>
            <person name="Grigoriev I.V."/>
            <person name="Nagy L.G."/>
            <person name="Hibbett D."/>
            <person name="Henrissat B."/>
            <person name="Matheny P.B."/>
            <person name="Labbe J."/>
            <person name="Martin F.M."/>
        </authorList>
    </citation>
    <scope>NUCLEOTIDE SEQUENCE</scope>
    <source>
        <strain evidence="1">EC-137</strain>
    </source>
</reference>
<organism evidence="1 2">
    <name type="scientific">Vararia minispora EC-137</name>
    <dbReference type="NCBI Taxonomy" id="1314806"/>
    <lineage>
        <taxon>Eukaryota</taxon>
        <taxon>Fungi</taxon>
        <taxon>Dikarya</taxon>
        <taxon>Basidiomycota</taxon>
        <taxon>Agaricomycotina</taxon>
        <taxon>Agaricomycetes</taxon>
        <taxon>Russulales</taxon>
        <taxon>Lachnocladiaceae</taxon>
        <taxon>Vararia</taxon>
    </lineage>
</organism>
<protein>
    <submittedName>
        <fullName evidence="1">Uncharacterized protein</fullName>
    </submittedName>
</protein>
<dbReference type="EMBL" id="MU273583">
    <property type="protein sequence ID" value="KAI0031359.1"/>
    <property type="molecule type" value="Genomic_DNA"/>
</dbReference>